<protein>
    <submittedName>
        <fullName evidence="2">Twin-arginine translocation signal domain-containing protein</fullName>
    </submittedName>
</protein>
<evidence type="ECO:0000313" key="2">
    <source>
        <dbReference type="EMBL" id="MDU8687815.1"/>
    </source>
</evidence>
<dbReference type="Proteomes" id="UP001263246">
    <property type="component" value="Unassembled WGS sequence"/>
</dbReference>
<dbReference type="PROSITE" id="PS51318">
    <property type="entry name" value="TAT"/>
    <property type="match status" value="1"/>
</dbReference>
<dbReference type="InterPro" id="IPR019546">
    <property type="entry name" value="TAT_signal_bac_arc"/>
</dbReference>
<organism evidence="2 3">
    <name type="scientific">Faecalibacterium wellingii</name>
    <dbReference type="NCBI Taxonomy" id="2929491"/>
    <lineage>
        <taxon>Bacteria</taxon>
        <taxon>Bacillati</taxon>
        <taxon>Bacillota</taxon>
        <taxon>Clostridia</taxon>
        <taxon>Eubacteriales</taxon>
        <taxon>Oscillospiraceae</taxon>
        <taxon>Faecalibacterium</taxon>
    </lineage>
</organism>
<proteinExistence type="predicted"/>
<feature type="signal peptide" evidence="1">
    <location>
        <begin position="1"/>
        <end position="33"/>
    </location>
</feature>
<dbReference type="EMBL" id="JAWHPR010000002">
    <property type="protein sequence ID" value="MDU8687815.1"/>
    <property type="molecule type" value="Genomic_DNA"/>
</dbReference>
<dbReference type="InterPro" id="IPR006311">
    <property type="entry name" value="TAT_signal"/>
</dbReference>
<evidence type="ECO:0000313" key="3">
    <source>
        <dbReference type="Proteomes" id="UP001263246"/>
    </source>
</evidence>
<feature type="chain" id="PRO_5047376267" evidence="1">
    <location>
        <begin position="34"/>
        <end position="118"/>
    </location>
</feature>
<accession>A0ABU3TX27</accession>
<reference evidence="2 3" key="1">
    <citation type="submission" date="2023-10" db="EMBL/GenBank/DDBJ databases">
        <title>Host Genetic Regulation of Human Gut Microbial Structural Variation.</title>
        <authorList>
            <person name="Harmsen H.J.M."/>
        </authorList>
    </citation>
    <scope>NUCLEOTIDE SEQUENCE [LARGE SCALE GENOMIC DNA]</scope>
    <source>
        <strain evidence="2 3">HTF-F</strain>
    </source>
</reference>
<evidence type="ECO:0000256" key="1">
    <source>
        <dbReference type="SAM" id="SignalP"/>
    </source>
</evidence>
<comment type="caution">
    <text evidence="2">The sequence shown here is derived from an EMBL/GenBank/DDBJ whole genome shotgun (WGS) entry which is preliminary data.</text>
</comment>
<dbReference type="RefSeq" id="WP_249237241.1">
    <property type="nucleotide sequence ID" value="NZ_CP094473.1"/>
</dbReference>
<sequence>MSNISRRKFLKGAGVAALAVAAAGMLTGCGSSAPEMVDVTVKYFGFKTYQYVPLGEDGEYDETISVVKGQKTIKKEQLKNLGSVCQDEGYSADKAPEEIEIDWTGETPVAQVKLLKRS</sequence>
<dbReference type="NCBIfam" id="TIGR01409">
    <property type="entry name" value="TAT_signal_seq"/>
    <property type="match status" value="1"/>
</dbReference>
<keyword evidence="1" id="KW-0732">Signal</keyword>
<dbReference type="PROSITE" id="PS51257">
    <property type="entry name" value="PROKAR_LIPOPROTEIN"/>
    <property type="match status" value="1"/>
</dbReference>
<keyword evidence="3" id="KW-1185">Reference proteome</keyword>
<name>A0ABU3TX27_9FIRM</name>
<gene>
    <name evidence="2" type="ORF">RX402_03485</name>
</gene>